<dbReference type="AlphaFoldDB" id="A0A0G4INZ3"/>
<dbReference type="EMBL" id="CDSF01000077">
    <property type="protein sequence ID" value="CEO96897.1"/>
    <property type="molecule type" value="Genomic_DNA"/>
</dbReference>
<reference evidence="1 2" key="1">
    <citation type="submission" date="2015-02" db="EMBL/GenBank/DDBJ databases">
        <authorList>
            <person name="Chooi Y.-H."/>
        </authorList>
    </citation>
    <scope>NUCLEOTIDE SEQUENCE [LARGE SCALE GENOMIC DNA]</scope>
    <source>
        <strain evidence="1">E3</strain>
    </source>
</reference>
<evidence type="ECO:0000313" key="2">
    <source>
        <dbReference type="Proteomes" id="UP000039324"/>
    </source>
</evidence>
<evidence type="ECO:0000313" key="1">
    <source>
        <dbReference type="EMBL" id="CEO96897.1"/>
    </source>
</evidence>
<accession>A0A0G4INZ3</accession>
<gene>
    <name evidence="1" type="ORF">PBRA_005501</name>
</gene>
<organism evidence="1 2">
    <name type="scientific">Plasmodiophora brassicae</name>
    <name type="common">Clubroot disease agent</name>
    <dbReference type="NCBI Taxonomy" id="37360"/>
    <lineage>
        <taxon>Eukaryota</taxon>
        <taxon>Sar</taxon>
        <taxon>Rhizaria</taxon>
        <taxon>Endomyxa</taxon>
        <taxon>Phytomyxea</taxon>
        <taxon>Plasmodiophorida</taxon>
        <taxon>Plasmodiophoridae</taxon>
        <taxon>Plasmodiophora</taxon>
    </lineage>
</organism>
<proteinExistence type="predicted"/>
<protein>
    <submittedName>
        <fullName evidence="1">Uncharacterized protein</fullName>
    </submittedName>
</protein>
<dbReference type="Proteomes" id="UP000039324">
    <property type="component" value="Unassembled WGS sequence"/>
</dbReference>
<name>A0A0G4INZ3_PLABS</name>
<keyword evidence="2" id="KW-1185">Reference proteome</keyword>
<sequence>MKAFLQTMTDGDLLRWNQQPEYLTFAYCKGVCETTKETPHYLEFGRHVRGPLEYNVLPKKRIDWSYREYLGSRRSHGKGGL</sequence>